<dbReference type="EMBL" id="JAHLQT010028808">
    <property type="protein sequence ID" value="KAG7161881.1"/>
    <property type="molecule type" value="Genomic_DNA"/>
</dbReference>
<sequence>MQTRVCSILVVWVVLAMVNHAVSLPSHHLSIVKQVEELQELGCQPVLKKVKVTDLLDPADDLVDMIMFYPHAVAVRRCDEDCSYCGNNHGSIRGHCIATASEKKSFVVAYYDLSLPPKKHHRMMTAIVHTKCSCKS</sequence>
<organism evidence="2 3">
    <name type="scientific">Homarus americanus</name>
    <name type="common">American lobster</name>
    <dbReference type="NCBI Taxonomy" id="6706"/>
    <lineage>
        <taxon>Eukaryota</taxon>
        <taxon>Metazoa</taxon>
        <taxon>Ecdysozoa</taxon>
        <taxon>Arthropoda</taxon>
        <taxon>Crustacea</taxon>
        <taxon>Multicrustacea</taxon>
        <taxon>Malacostraca</taxon>
        <taxon>Eumalacostraca</taxon>
        <taxon>Eucarida</taxon>
        <taxon>Decapoda</taxon>
        <taxon>Pleocyemata</taxon>
        <taxon>Astacidea</taxon>
        <taxon>Nephropoidea</taxon>
        <taxon>Nephropidae</taxon>
        <taxon>Homarus</taxon>
    </lineage>
</organism>
<dbReference type="SUPFAM" id="SSF57501">
    <property type="entry name" value="Cystine-knot cytokines"/>
    <property type="match status" value="1"/>
</dbReference>
<dbReference type="InterPro" id="IPR029034">
    <property type="entry name" value="Cystine-knot_cytokine"/>
</dbReference>
<protein>
    <submittedName>
        <fullName evidence="2">Putative PDGF/VEGF domain-containing protein 2</fullName>
    </submittedName>
</protein>
<keyword evidence="3" id="KW-1185">Reference proteome</keyword>
<proteinExistence type="predicted"/>
<feature type="signal peptide" evidence="1">
    <location>
        <begin position="1"/>
        <end position="21"/>
    </location>
</feature>
<feature type="chain" id="PRO_5035169893" evidence="1">
    <location>
        <begin position="22"/>
        <end position="136"/>
    </location>
</feature>
<keyword evidence="1" id="KW-0732">Signal</keyword>
<evidence type="ECO:0000313" key="2">
    <source>
        <dbReference type="EMBL" id="KAG7161881.1"/>
    </source>
</evidence>
<gene>
    <name evidence="2" type="ORF">Hamer_G007547</name>
</gene>
<reference evidence="2" key="1">
    <citation type="journal article" date="2021" name="Sci. Adv.">
        <title>The American lobster genome reveals insights on longevity, neural, and immune adaptations.</title>
        <authorList>
            <person name="Polinski J.M."/>
            <person name="Zimin A.V."/>
            <person name="Clark K.F."/>
            <person name="Kohn A.B."/>
            <person name="Sadowski N."/>
            <person name="Timp W."/>
            <person name="Ptitsyn A."/>
            <person name="Khanna P."/>
            <person name="Romanova D.Y."/>
            <person name="Williams P."/>
            <person name="Greenwood S.J."/>
            <person name="Moroz L.L."/>
            <person name="Walt D.R."/>
            <person name="Bodnar A.G."/>
        </authorList>
    </citation>
    <scope>NUCLEOTIDE SEQUENCE</scope>
    <source>
        <strain evidence="2">GMGI-L3</strain>
    </source>
</reference>
<dbReference type="Gene3D" id="2.10.90.10">
    <property type="entry name" value="Cystine-knot cytokines"/>
    <property type="match status" value="1"/>
</dbReference>
<evidence type="ECO:0000256" key="1">
    <source>
        <dbReference type="SAM" id="SignalP"/>
    </source>
</evidence>
<name>A0A8J5JPX3_HOMAM</name>
<accession>A0A8J5JPX3</accession>
<evidence type="ECO:0000313" key="3">
    <source>
        <dbReference type="Proteomes" id="UP000747542"/>
    </source>
</evidence>
<dbReference type="Proteomes" id="UP000747542">
    <property type="component" value="Unassembled WGS sequence"/>
</dbReference>
<comment type="caution">
    <text evidence="2">The sequence shown here is derived from an EMBL/GenBank/DDBJ whole genome shotgun (WGS) entry which is preliminary data.</text>
</comment>
<dbReference type="AlphaFoldDB" id="A0A8J5JPX3"/>